<sequence>MESFVFSELRSGFLNCKDKAELEEKRKVGTEKSSPHLGSRDLSGQKWLGSRDDT</sequence>
<gene>
    <name evidence="2" type="ORF">RchiOBHm_Chr7g0208911</name>
</gene>
<name>A0A2P6P9U7_ROSCH</name>
<keyword evidence="3" id="KW-1185">Reference proteome</keyword>
<dbReference type="Gramene" id="PRQ18697">
    <property type="protein sequence ID" value="PRQ18697"/>
    <property type="gene ID" value="RchiOBHm_Chr7g0208911"/>
</dbReference>
<reference evidence="2 3" key="1">
    <citation type="journal article" date="2018" name="Nat. Genet.">
        <title>The Rosa genome provides new insights in the design of modern roses.</title>
        <authorList>
            <person name="Bendahmane M."/>
        </authorList>
    </citation>
    <scope>NUCLEOTIDE SEQUENCE [LARGE SCALE GENOMIC DNA]</scope>
    <source>
        <strain evidence="3">cv. Old Blush</strain>
    </source>
</reference>
<comment type="caution">
    <text evidence="2">The sequence shown here is derived from an EMBL/GenBank/DDBJ whole genome shotgun (WGS) entry which is preliminary data.</text>
</comment>
<dbReference type="AlphaFoldDB" id="A0A2P6P9U7"/>
<evidence type="ECO:0000313" key="3">
    <source>
        <dbReference type="Proteomes" id="UP000238479"/>
    </source>
</evidence>
<proteinExistence type="predicted"/>
<feature type="compositionally biased region" description="Basic and acidic residues" evidence="1">
    <location>
        <begin position="24"/>
        <end position="34"/>
    </location>
</feature>
<dbReference type="Proteomes" id="UP000238479">
    <property type="component" value="Chromosome 7"/>
</dbReference>
<protein>
    <submittedName>
        <fullName evidence="2">Uncharacterized protein</fullName>
    </submittedName>
</protein>
<evidence type="ECO:0000256" key="1">
    <source>
        <dbReference type="SAM" id="MobiDB-lite"/>
    </source>
</evidence>
<accession>A0A2P6P9U7</accession>
<feature type="region of interest" description="Disordered" evidence="1">
    <location>
        <begin position="24"/>
        <end position="54"/>
    </location>
</feature>
<evidence type="ECO:0000313" key="2">
    <source>
        <dbReference type="EMBL" id="PRQ18697.1"/>
    </source>
</evidence>
<dbReference type="EMBL" id="PDCK01000045">
    <property type="protein sequence ID" value="PRQ18697.1"/>
    <property type="molecule type" value="Genomic_DNA"/>
</dbReference>
<organism evidence="2 3">
    <name type="scientific">Rosa chinensis</name>
    <name type="common">China rose</name>
    <dbReference type="NCBI Taxonomy" id="74649"/>
    <lineage>
        <taxon>Eukaryota</taxon>
        <taxon>Viridiplantae</taxon>
        <taxon>Streptophyta</taxon>
        <taxon>Embryophyta</taxon>
        <taxon>Tracheophyta</taxon>
        <taxon>Spermatophyta</taxon>
        <taxon>Magnoliopsida</taxon>
        <taxon>eudicotyledons</taxon>
        <taxon>Gunneridae</taxon>
        <taxon>Pentapetalae</taxon>
        <taxon>rosids</taxon>
        <taxon>fabids</taxon>
        <taxon>Rosales</taxon>
        <taxon>Rosaceae</taxon>
        <taxon>Rosoideae</taxon>
        <taxon>Rosoideae incertae sedis</taxon>
        <taxon>Rosa</taxon>
    </lineage>
</organism>